<evidence type="ECO:0000313" key="2">
    <source>
        <dbReference type="Proteomes" id="UP001497512"/>
    </source>
</evidence>
<keyword evidence="2" id="KW-1185">Reference proteome</keyword>
<accession>A0ABP0T7Q8</accession>
<proteinExistence type="predicted"/>
<dbReference type="Proteomes" id="UP001497512">
    <property type="component" value="Chromosome 1"/>
</dbReference>
<reference evidence="1 2" key="1">
    <citation type="submission" date="2024-02" db="EMBL/GenBank/DDBJ databases">
        <authorList>
            <consortium name="ELIXIR-Norway"/>
            <consortium name="Elixir Norway"/>
        </authorList>
    </citation>
    <scope>NUCLEOTIDE SEQUENCE [LARGE SCALE GENOMIC DNA]</scope>
</reference>
<evidence type="ECO:0000313" key="1">
    <source>
        <dbReference type="EMBL" id="CAK9189550.1"/>
    </source>
</evidence>
<organism evidence="1 2">
    <name type="scientific">Sphagnum troendelagicum</name>
    <dbReference type="NCBI Taxonomy" id="128251"/>
    <lineage>
        <taxon>Eukaryota</taxon>
        <taxon>Viridiplantae</taxon>
        <taxon>Streptophyta</taxon>
        <taxon>Embryophyta</taxon>
        <taxon>Bryophyta</taxon>
        <taxon>Sphagnophytina</taxon>
        <taxon>Sphagnopsida</taxon>
        <taxon>Sphagnales</taxon>
        <taxon>Sphagnaceae</taxon>
        <taxon>Sphagnum</taxon>
    </lineage>
</organism>
<name>A0ABP0T7Q8_9BRYO</name>
<gene>
    <name evidence="1" type="ORF">CSSPTR1EN2_LOCUS201</name>
</gene>
<dbReference type="EMBL" id="OZ019893">
    <property type="protein sequence ID" value="CAK9189550.1"/>
    <property type="molecule type" value="Genomic_DNA"/>
</dbReference>
<sequence length="103" mass="11972">MLSRRILALQKGQAFFFLKWPHFFIVGKNAKNNLLLMQSNTLKVHAPNKCPPFFLKLVLIFGTHYCSSSKTLLISMSTNQDCHHMQRSFPRLINHSDAWIGIW</sequence>
<protein>
    <submittedName>
        <fullName evidence="1">Uncharacterized protein</fullName>
    </submittedName>
</protein>